<accession>A0A811KXR3</accession>
<keyword evidence="1" id="KW-0732">Signal</keyword>
<evidence type="ECO:0000256" key="1">
    <source>
        <dbReference type="SAM" id="SignalP"/>
    </source>
</evidence>
<proteinExistence type="predicted"/>
<keyword evidence="3" id="KW-1185">Reference proteome</keyword>
<sequence>MRNRLCVLIAISIWFAHGIDVNSIVAELISYPVNRIESSTKSNCFDPIGRAINSPSCTIIYQYCNGTWLKAYKLDTDVKNYINETTWCWPDYREYMQKFEADAPEFCKRHVVATRNMLKGQQQPSLLYMTKLTRDLFPVFNIDANGSAVMLSVDYAAFTKCNHTYIIGYFDDNAVGFCATLYADVEYNEEGIAEHLNGSCYDSDVRSVVSTRSAVCVAKYVVKPGVTQIDLADVYAKSKLNIDFNHDKYCREQTEDTKCYETRRMGELSCQCCCFTSADEPCNDIQRNRELREALEHCAKGFGNPDIQDQLLLPYLFSPQYTAYSSNVLVEEPTLAALYNGYDTVMDYMTIRIRDRVVLDRGILFYHNSSYSMTQTSMKFTYLCNYNVNYINFGSANCKCALDTTGRAGNRSLDCCCRPDSMDKLLFVISGLYREHVPKVFEEELQPAGLAYRETTPLYKYLIALQKKILNMD</sequence>
<evidence type="ECO:0000313" key="2">
    <source>
        <dbReference type="EMBL" id="CAD5220244.1"/>
    </source>
</evidence>
<comment type="caution">
    <text evidence="2">The sequence shown here is derived from an EMBL/GenBank/DDBJ whole genome shotgun (WGS) entry which is preliminary data.</text>
</comment>
<evidence type="ECO:0000313" key="3">
    <source>
        <dbReference type="Proteomes" id="UP000614601"/>
    </source>
</evidence>
<organism evidence="2 3">
    <name type="scientific">Bursaphelenchus okinawaensis</name>
    <dbReference type="NCBI Taxonomy" id="465554"/>
    <lineage>
        <taxon>Eukaryota</taxon>
        <taxon>Metazoa</taxon>
        <taxon>Ecdysozoa</taxon>
        <taxon>Nematoda</taxon>
        <taxon>Chromadorea</taxon>
        <taxon>Rhabditida</taxon>
        <taxon>Tylenchina</taxon>
        <taxon>Tylenchomorpha</taxon>
        <taxon>Aphelenchoidea</taxon>
        <taxon>Aphelenchoididae</taxon>
        <taxon>Bursaphelenchus</taxon>
    </lineage>
</organism>
<dbReference type="AlphaFoldDB" id="A0A811KXR3"/>
<feature type="signal peptide" evidence="1">
    <location>
        <begin position="1"/>
        <end position="18"/>
    </location>
</feature>
<dbReference type="Proteomes" id="UP000614601">
    <property type="component" value="Unassembled WGS sequence"/>
</dbReference>
<protein>
    <submittedName>
        <fullName evidence="2">Uncharacterized protein</fullName>
    </submittedName>
</protein>
<name>A0A811KXR3_9BILA</name>
<feature type="chain" id="PRO_5036221146" evidence="1">
    <location>
        <begin position="19"/>
        <end position="473"/>
    </location>
</feature>
<gene>
    <name evidence="2" type="ORF">BOKJ2_LOCUS8847</name>
</gene>
<dbReference type="EMBL" id="CAJFDH010000004">
    <property type="protein sequence ID" value="CAD5220244.1"/>
    <property type="molecule type" value="Genomic_DNA"/>
</dbReference>
<reference evidence="2" key="1">
    <citation type="submission" date="2020-09" db="EMBL/GenBank/DDBJ databases">
        <authorList>
            <person name="Kikuchi T."/>
        </authorList>
    </citation>
    <scope>NUCLEOTIDE SEQUENCE</scope>
    <source>
        <strain evidence="2">SH1</strain>
    </source>
</reference>
<dbReference type="EMBL" id="CAJFCW020000004">
    <property type="protein sequence ID" value="CAG9113407.1"/>
    <property type="molecule type" value="Genomic_DNA"/>
</dbReference>
<dbReference type="Proteomes" id="UP000783686">
    <property type="component" value="Unassembled WGS sequence"/>
</dbReference>